<name>A0A918C8N2_AGRME</name>
<evidence type="ECO:0000313" key="1">
    <source>
        <dbReference type="EMBL" id="GGR12315.1"/>
    </source>
</evidence>
<evidence type="ECO:0008006" key="3">
    <source>
        <dbReference type="Google" id="ProtNLM"/>
    </source>
</evidence>
<proteinExistence type="predicted"/>
<comment type="caution">
    <text evidence="1">The sequence shown here is derived from an EMBL/GenBank/DDBJ whole genome shotgun (WGS) entry which is preliminary data.</text>
</comment>
<sequence length="461" mass="50591">MGAMAADDVKPSIDIGRAPLGVRAASALVEAVAASDDRVERHYLEVKSDLDLTRKNDLAKVAKFILGAANRLPAVAAAAFGGYGVMILGVAPGRIGGLPPIEVLDIDKVVAQYLGAAGPHWDVVRVPVASSDNEVLVILVDPPEDGQDPFPCRREGDGLIDGRIYIRADGETREAKSGELDLLLERGRRSTAPVVDFGVTIEGAAHPIRIDESTTLNWYIGLTRARLLSRLPRIDPQDRAKSADGLRRLSSYTVGSFVSGSNPERRTEEEYRASITEWEERVHAAWADAIDELAGRVLAGVPIRVINRTRTYFRGVQLKIHLEGAVRGISWRNTDLAATTSTLKLPEPPQEWEPQPILFTFGGEPPYLTEFARSSYVSPLEWNNSESVDLTLDIGDLRPEEVYVFDDDELVLVIPEAERVPVHGTWAITASDHHEIYRGDLGVQPGDLVDLTSHLREILER</sequence>
<evidence type="ECO:0000313" key="2">
    <source>
        <dbReference type="Proteomes" id="UP000610303"/>
    </source>
</evidence>
<organism evidence="1 2">
    <name type="scientific">Agromyces mediolanus</name>
    <name type="common">Corynebacterium mediolanum</name>
    <dbReference type="NCBI Taxonomy" id="41986"/>
    <lineage>
        <taxon>Bacteria</taxon>
        <taxon>Bacillati</taxon>
        <taxon>Actinomycetota</taxon>
        <taxon>Actinomycetes</taxon>
        <taxon>Micrococcales</taxon>
        <taxon>Microbacteriaceae</taxon>
        <taxon>Agromyces</taxon>
    </lineage>
</organism>
<protein>
    <recommendedName>
        <fullName evidence="3">Schlafen AlbA-2 domain-containing protein</fullName>
    </recommendedName>
</protein>
<keyword evidence="2" id="KW-1185">Reference proteome</keyword>
<gene>
    <name evidence="1" type="ORF">GCM10010196_00900</name>
</gene>
<dbReference type="EMBL" id="BMRJ01000001">
    <property type="protein sequence ID" value="GGR12315.1"/>
    <property type="molecule type" value="Genomic_DNA"/>
</dbReference>
<dbReference type="Proteomes" id="UP000610303">
    <property type="component" value="Unassembled WGS sequence"/>
</dbReference>
<reference evidence="1" key="1">
    <citation type="journal article" date="2014" name="Int. J. Syst. Evol. Microbiol.">
        <title>Complete genome sequence of Corynebacterium casei LMG S-19264T (=DSM 44701T), isolated from a smear-ripened cheese.</title>
        <authorList>
            <consortium name="US DOE Joint Genome Institute (JGI-PGF)"/>
            <person name="Walter F."/>
            <person name="Albersmeier A."/>
            <person name="Kalinowski J."/>
            <person name="Ruckert C."/>
        </authorList>
    </citation>
    <scope>NUCLEOTIDE SEQUENCE</scope>
    <source>
        <strain evidence="1">JCM 3346</strain>
    </source>
</reference>
<dbReference type="RefSeq" id="WP_189083356.1">
    <property type="nucleotide sequence ID" value="NZ_BMRJ01000001.1"/>
</dbReference>
<reference evidence="1" key="2">
    <citation type="submission" date="2020-09" db="EMBL/GenBank/DDBJ databases">
        <authorList>
            <person name="Sun Q."/>
            <person name="Ohkuma M."/>
        </authorList>
    </citation>
    <scope>NUCLEOTIDE SEQUENCE</scope>
    <source>
        <strain evidence="1">JCM 3346</strain>
    </source>
</reference>
<dbReference type="AlphaFoldDB" id="A0A918C8N2"/>
<accession>A0A918C8N2</accession>